<gene>
    <name evidence="3" type="ORF">M378DRAFT_175531</name>
</gene>
<protein>
    <recommendedName>
        <fullName evidence="2">DUF676 domain-containing protein</fullName>
    </recommendedName>
</protein>
<dbReference type="HOGENOM" id="CLU_020826_2_0_1"/>
<feature type="domain" description="DUF676" evidence="2">
    <location>
        <begin position="31"/>
        <end position="174"/>
    </location>
</feature>
<dbReference type="AlphaFoldDB" id="A0A0C2TSG5"/>
<evidence type="ECO:0000313" key="3">
    <source>
        <dbReference type="EMBL" id="KIL70239.1"/>
    </source>
</evidence>
<comment type="similarity">
    <text evidence="1">Belongs to the putative lipase ROG1 family.</text>
</comment>
<proteinExistence type="inferred from homology"/>
<dbReference type="SUPFAM" id="SSF53474">
    <property type="entry name" value="alpha/beta-Hydrolases"/>
    <property type="match status" value="1"/>
</dbReference>
<dbReference type="Gene3D" id="3.40.50.1820">
    <property type="entry name" value="alpha/beta hydrolase"/>
    <property type="match status" value="1"/>
</dbReference>
<keyword evidence="4" id="KW-1185">Reference proteome</keyword>
<dbReference type="PANTHER" id="PTHR47842:SF1">
    <property type="entry name" value="DUF676 DOMAIN-CONTAINING PROTEIN"/>
    <property type="match status" value="1"/>
</dbReference>
<accession>A0A0C2TSG5</accession>
<name>A0A0C2TSG5_AMAMK</name>
<dbReference type="InParanoid" id="A0A0C2TSG5"/>
<sequence length="384" mass="40955">MFDPWAEYESTASPTNALQLTTQPSPSDLLLVIFIHGFKGDDKTFGVFPQRVQHILSQSLPNTVIESIVFPVYEVRYILISPAILTLTCIGALDKRGLEAVARFVEWLTTLTVEKEQGAAGSAKIVLCGHSMGGLLAADSLLELSRSLKKGESGSLWPRIIACISFDTPYLGLQPSVLKHGVTKAAEVVSGAQAIGSTVFGALAGLGAGKAAEKATSTTQTPQSPQTGWSRWASPAAYAIGGAVLAGAAAGSAWYRREGLGQGYEWVSDHMKFVGNLWDEKVLQSRINTLIELEKSHGILFRTLYVLLPPTPPQHMSSRTFILAPKLYTPAASHFSPAKNGLAADEIKGHTGMFAAATNDGYYELGLTATKLIQDAVASHSAKA</sequence>
<evidence type="ECO:0000259" key="2">
    <source>
        <dbReference type="Pfam" id="PF05057"/>
    </source>
</evidence>
<dbReference type="STRING" id="946122.A0A0C2TSG5"/>
<dbReference type="Pfam" id="PF05057">
    <property type="entry name" value="DUF676"/>
    <property type="match status" value="1"/>
</dbReference>
<reference evidence="3 4" key="1">
    <citation type="submission" date="2014-04" db="EMBL/GenBank/DDBJ databases">
        <title>Evolutionary Origins and Diversification of the Mycorrhizal Mutualists.</title>
        <authorList>
            <consortium name="DOE Joint Genome Institute"/>
            <consortium name="Mycorrhizal Genomics Consortium"/>
            <person name="Kohler A."/>
            <person name="Kuo A."/>
            <person name="Nagy L.G."/>
            <person name="Floudas D."/>
            <person name="Copeland A."/>
            <person name="Barry K.W."/>
            <person name="Cichocki N."/>
            <person name="Veneault-Fourrey C."/>
            <person name="LaButti K."/>
            <person name="Lindquist E.A."/>
            <person name="Lipzen A."/>
            <person name="Lundell T."/>
            <person name="Morin E."/>
            <person name="Murat C."/>
            <person name="Riley R."/>
            <person name="Ohm R."/>
            <person name="Sun H."/>
            <person name="Tunlid A."/>
            <person name="Henrissat B."/>
            <person name="Grigoriev I.V."/>
            <person name="Hibbett D.S."/>
            <person name="Martin F."/>
        </authorList>
    </citation>
    <scope>NUCLEOTIDE SEQUENCE [LARGE SCALE GENOMIC DNA]</scope>
    <source>
        <strain evidence="3 4">Koide BX008</strain>
    </source>
</reference>
<evidence type="ECO:0000256" key="1">
    <source>
        <dbReference type="ARBA" id="ARBA00007920"/>
    </source>
</evidence>
<dbReference type="InterPro" id="IPR007751">
    <property type="entry name" value="DUF676_lipase-like"/>
</dbReference>
<organism evidence="3 4">
    <name type="scientific">Amanita muscaria (strain Koide BX008)</name>
    <dbReference type="NCBI Taxonomy" id="946122"/>
    <lineage>
        <taxon>Eukaryota</taxon>
        <taxon>Fungi</taxon>
        <taxon>Dikarya</taxon>
        <taxon>Basidiomycota</taxon>
        <taxon>Agaricomycotina</taxon>
        <taxon>Agaricomycetes</taxon>
        <taxon>Agaricomycetidae</taxon>
        <taxon>Agaricales</taxon>
        <taxon>Pluteineae</taxon>
        <taxon>Amanitaceae</taxon>
        <taxon>Amanita</taxon>
    </lineage>
</organism>
<dbReference type="OrthoDB" id="442243at2759"/>
<dbReference type="EMBL" id="KN818224">
    <property type="protein sequence ID" value="KIL70239.1"/>
    <property type="molecule type" value="Genomic_DNA"/>
</dbReference>
<dbReference type="InterPro" id="IPR029058">
    <property type="entry name" value="AB_hydrolase_fold"/>
</dbReference>
<dbReference type="PANTHER" id="PTHR47842">
    <property type="entry name" value="EXPRESSED PROTEIN"/>
    <property type="match status" value="1"/>
</dbReference>
<evidence type="ECO:0000313" key="4">
    <source>
        <dbReference type="Proteomes" id="UP000054549"/>
    </source>
</evidence>
<dbReference type="Proteomes" id="UP000054549">
    <property type="component" value="Unassembled WGS sequence"/>
</dbReference>